<reference evidence="9 10" key="1">
    <citation type="submission" date="2013-03" db="EMBL/GenBank/DDBJ databases">
        <title>The Genome Sequence of Cladophialophora carrionii CBS 160.54.</title>
        <authorList>
            <consortium name="The Broad Institute Genomics Platform"/>
            <person name="Cuomo C."/>
            <person name="de Hoog S."/>
            <person name="Gorbushina A."/>
            <person name="Walker B."/>
            <person name="Young S.K."/>
            <person name="Zeng Q."/>
            <person name="Gargeya S."/>
            <person name="Fitzgerald M."/>
            <person name="Haas B."/>
            <person name="Abouelleil A."/>
            <person name="Allen A.W."/>
            <person name="Alvarado L."/>
            <person name="Arachchi H.M."/>
            <person name="Berlin A.M."/>
            <person name="Chapman S.B."/>
            <person name="Gainer-Dewar J."/>
            <person name="Goldberg J."/>
            <person name="Griggs A."/>
            <person name="Gujja S."/>
            <person name="Hansen M."/>
            <person name="Howarth C."/>
            <person name="Imamovic A."/>
            <person name="Ireland A."/>
            <person name="Larimer J."/>
            <person name="McCowan C."/>
            <person name="Murphy C."/>
            <person name="Pearson M."/>
            <person name="Poon T.W."/>
            <person name="Priest M."/>
            <person name="Roberts A."/>
            <person name="Saif S."/>
            <person name="Shea T."/>
            <person name="Sisk P."/>
            <person name="Sykes S."/>
            <person name="Wortman J."/>
            <person name="Nusbaum C."/>
            <person name="Birren B."/>
        </authorList>
    </citation>
    <scope>NUCLEOTIDE SEQUENCE [LARGE SCALE GENOMIC DNA]</scope>
    <source>
        <strain evidence="9 10">CBS 160.54</strain>
    </source>
</reference>
<proteinExistence type="inferred from homology"/>
<dbReference type="GeneID" id="19985288"/>
<keyword evidence="5" id="KW-0521">NADP</keyword>
<dbReference type="GO" id="GO:0004499">
    <property type="term" value="F:N,N-dimethylaniline monooxygenase activity"/>
    <property type="evidence" value="ECO:0007669"/>
    <property type="project" value="InterPro"/>
</dbReference>
<dbReference type="InterPro" id="IPR020946">
    <property type="entry name" value="Flavin_mOase-like"/>
</dbReference>
<evidence type="ECO:0000256" key="4">
    <source>
        <dbReference type="ARBA" id="ARBA00022827"/>
    </source>
</evidence>
<name>V9D716_9EURO</name>
<evidence type="ECO:0000256" key="8">
    <source>
        <dbReference type="SAM" id="MobiDB-lite"/>
    </source>
</evidence>
<accession>V9D716</accession>
<dbReference type="SUPFAM" id="SSF51905">
    <property type="entry name" value="FAD/NAD(P)-binding domain"/>
    <property type="match status" value="1"/>
</dbReference>
<dbReference type="Proteomes" id="UP000030678">
    <property type="component" value="Unassembled WGS sequence"/>
</dbReference>
<organism evidence="9 10">
    <name type="scientific">Cladophialophora carrionii CBS 160.54</name>
    <dbReference type="NCBI Taxonomy" id="1279043"/>
    <lineage>
        <taxon>Eukaryota</taxon>
        <taxon>Fungi</taxon>
        <taxon>Dikarya</taxon>
        <taxon>Ascomycota</taxon>
        <taxon>Pezizomycotina</taxon>
        <taxon>Eurotiomycetes</taxon>
        <taxon>Chaetothyriomycetidae</taxon>
        <taxon>Chaetothyriales</taxon>
        <taxon>Herpotrichiellaceae</taxon>
        <taxon>Cladophialophora</taxon>
    </lineage>
</organism>
<gene>
    <name evidence="9" type="ORF">G647_06795</name>
</gene>
<dbReference type="GO" id="GO:0050660">
    <property type="term" value="F:flavin adenine dinucleotide binding"/>
    <property type="evidence" value="ECO:0007669"/>
    <property type="project" value="InterPro"/>
</dbReference>
<dbReference type="RefSeq" id="XP_008729336.1">
    <property type="nucleotide sequence ID" value="XM_008731114.1"/>
</dbReference>
<dbReference type="OrthoDB" id="66881at2759"/>
<dbReference type="Pfam" id="PF00743">
    <property type="entry name" value="FMO-like"/>
    <property type="match status" value="1"/>
</dbReference>
<keyword evidence="4" id="KW-0274">FAD</keyword>
<evidence type="ECO:0000313" key="9">
    <source>
        <dbReference type="EMBL" id="ETI22719.1"/>
    </source>
</evidence>
<keyword evidence="6" id="KW-0560">Oxidoreductase</keyword>
<feature type="region of interest" description="Disordered" evidence="8">
    <location>
        <begin position="1"/>
        <end position="23"/>
    </location>
</feature>
<comment type="cofactor">
    <cofactor evidence="1">
        <name>FAD</name>
        <dbReference type="ChEBI" id="CHEBI:57692"/>
    </cofactor>
</comment>
<dbReference type="InterPro" id="IPR036291">
    <property type="entry name" value="NAD(P)-bd_dom_sf"/>
</dbReference>
<dbReference type="AlphaFoldDB" id="V9D716"/>
<dbReference type="HOGENOM" id="CLU_006937_8_2_1"/>
<dbReference type="GO" id="GO:0050661">
    <property type="term" value="F:NADP binding"/>
    <property type="evidence" value="ECO:0007669"/>
    <property type="project" value="InterPro"/>
</dbReference>
<dbReference type="FunFam" id="3.50.50.60:FF:000341">
    <property type="entry name" value="Baeyer-Villiger monooxygenase"/>
    <property type="match status" value="1"/>
</dbReference>
<sequence length="655" mass="73113">MADVKTLAPSDLLGPKPPQTALDSDISLAAKPKDLPFDPDALRNKYIEERDKRLKYGQAKGGIAQYRLVEHDGPFAHYLRDPWVQPGFTRDPVDEQVDVVIIGGGYGAQLVAVRLIEAGIDKIRIIEKAGDFGGTWYWNRYPGAQCDIESYIYMPLLEELGYMPTEKYARANELLRHAEMIGRHWKLYDKALFQTETHSMRWDDATCLWTTETNRGDTIRSRFVIPAAGPLHRPKLPGLPGIESFKGHSFHSSRWDYDYTGGDTTGNLHKLRDKRVGIIGTGATAVQIVPHLGQWAKEVYVFQRTPSSIDVRGNRPTDPAWAASLKPGWQKERMDNFNVIVNGGITDVDLVQDGWTDILHKLLARATPTMDGEPIDPARAAAERQIADYEKMEQVRARADAVVEDPATAAALKPWYNQLCKRPCFHDEYLQTFNRPTVHLVDTAGRGVDAITETGVVANGQLYELDTLVYATGFELSTEYAHRANMQIYGRGGRTITDAWKQGTRTLHGWTSRHFPNCFWVQIVQAALSPNFLHVTGEQAEHLAYVISECKRRGVVAVEPTLEAEEAWIDTILKMAKLRADFLAECTPGYYNNEGTADAAVAQNASYGGGAPAFLKLLKEWRDNGDLEGLDLRYAESESRSVSEPAGQGVIQANL</sequence>
<dbReference type="Gene3D" id="3.50.50.60">
    <property type="entry name" value="FAD/NAD(P)-binding domain"/>
    <property type="match status" value="2"/>
</dbReference>
<evidence type="ECO:0008006" key="11">
    <source>
        <dbReference type="Google" id="ProtNLM"/>
    </source>
</evidence>
<dbReference type="PRINTS" id="PR00411">
    <property type="entry name" value="PNDRDTASEI"/>
</dbReference>
<dbReference type="PANTHER" id="PTHR43098:SF4">
    <property type="entry name" value="BLR3857 PROTEIN"/>
    <property type="match status" value="1"/>
</dbReference>
<protein>
    <recommendedName>
        <fullName evidence="11">FAD/NAD(P)-binding domain-containing protein</fullName>
    </recommendedName>
</protein>
<evidence type="ECO:0000256" key="6">
    <source>
        <dbReference type="ARBA" id="ARBA00023002"/>
    </source>
</evidence>
<dbReference type="InterPro" id="IPR036188">
    <property type="entry name" value="FAD/NAD-bd_sf"/>
</dbReference>
<keyword evidence="7" id="KW-0503">Monooxygenase</keyword>
<evidence type="ECO:0000256" key="1">
    <source>
        <dbReference type="ARBA" id="ARBA00001974"/>
    </source>
</evidence>
<evidence type="ECO:0000256" key="7">
    <source>
        <dbReference type="ARBA" id="ARBA00023033"/>
    </source>
</evidence>
<dbReference type="VEuPathDB" id="FungiDB:G647_06795"/>
<dbReference type="InterPro" id="IPR050775">
    <property type="entry name" value="FAD-binding_Monooxygenases"/>
</dbReference>
<evidence type="ECO:0000256" key="2">
    <source>
        <dbReference type="ARBA" id="ARBA00010139"/>
    </source>
</evidence>
<comment type="similarity">
    <text evidence="2">Belongs to the FAD-binding monooxygenase family.</text>
</comment>
<keyword evidence="3" id="KW-0285">Flavoprotein</keyword>
<dbReference type="EMBL" id="KB822706">
    <property type="protein sequence ID" value="ETI22719.1"/>
    <property type="molecule type" value="Genomic_DNA"/>
</dbReference>
<dbReference type="SUPFAM" id="SSF51735">
    <property type="entry name" value="NAD(P)-binding Rossmann-fold domains"/>
    <property type="match status" value="1"/>
</dbReference>
<evidence type="ECO:0000256" key="3">
    <source>
        <dbReference type="ARBA" id="ARBA00022630"/>
    </source>
</evidence>
<evidence type="ECO:0000256" key="5">
    <source>
        <dbReference type="ARBA" id="ARBA00022857"/>
    </source>
</evidence>
<evidence type="ECO:0000313" key="10">
    <source>
        <dbReference type="Proteomes" id="UP000030678"/>
    </source>
</evidence>
<dbReference type="PANTHER" id="PTHR43098">
    <property type="entry name" value="L-ORNITHINE N(5)-MONOOXYGENASE-RELATED"/>
    <property type="match status" value="1"/>
</dbReference>